<dbReference type="Proteomes" id="UP000095564">
    <property type="component" value="Unassembled WGS sequence"/>
</dbReference>
<reference evidence="3 6" key="2">
    <citation type="journal article" date="2020" name="Cell Host Microbe">
        <title>Functional and Genomic Variation between Human-Derived Isolates of Lachnospiraceae Reveals Inter- and Intra-Species Diversity.</title>
        <authorList>
            <person name="Sorbara M.T."/>
            <person name="Littmann E.R."/>
            <person name="Fontana E."/>
            <person name="Moody T.U."/>
            <person name="Kohout C.E."/>
            <person name="Gjonbalaj M."/>
            <person name="Eaton V."/>
            <person name="Seok R."/>
            <person name="Leiner I.M."/>
            <person name="Pamer E.G."/>
        </authorList>
    </citation>
    <scope>NUCLEOTIDE SEQUENCE [LARGE SCALE GENOMIC DNA]</scope>
    <source>
        <strain evidence="3 6">MSK.14.57</strain>
    </source>
</reference>
<name>A0A174FU27_ANAHA</name>
<evidence type="ECO:0000313" key="3">
    <source>
        <dbReference type="EMBL" id="NSJ80097.1"/>
    </source>
</evidence>
<accession>A0A174FU27</accession>
<dbReference type="OrthoDB" id="1912982at2"/>
<keyword evidence="6" id="KW-1185">Reference proteome</keyword>
<dbReference type="AlphaFoldDB" id="A0A174FU27"/>
<dbReference type="Proteomes" id="UP000095553">
    <property type="component" value="Unassembled WGS sequence"/>
</dbReference>
<dbReference type="Proteomes" id="UP001644750">
    <property type="component" value="Unassembled WGS sequence"/>
</dbReference>
<organism evidence="1 4">
    <name type="scientific">Anaerostipes hadrus</name>
    <dbReference type="NCBI Taxonomy" id="649756"/>
    <lineage>
        <taxon>Bacteria</taxon>
        <taxon>Bacillati</taxon>
        <taxon>Bacillota</taxon>
        <taxon>Clostridia</taxon>
        <taxon>Lachnospirales</taxon>
        <taxon>Lachnospiraceae</taxon>
        <taxon>Anaerostipes</taxon>
    </lineage>
</organism>
<dbReference type="RefSeq" id="WP_009204184.1">
    <property type="nucleotide sequence ID" value="NZ_BAABXM010000001.1"/>
</dbReference>
<reference evidence="3" key="3">
    <citation type="submission" date="2020-02" db="EMBL/GenBank/DDBJ databases">
        <authorList>
            <person name="Littmann E."/>
            <person name="Sorbara M."/>
        </authorList>
    </citation>
    <scope>NUCLEOTIDE SEQUENCE</scope>
    <source>
        <strain evidence="3">MSK.14.57</strain>
    </source>
</reference>
<sequence length="82" mass="9291">MKTLNKFIFLFLLSFISIGVFSGSIVSAQNTSSEPSIAVSEEDSSVYSGDVIVWKYKTMNGKLYKRKYNKTTKKWIGNWIPA</sequence>
<evidence type="ECO:0000313" key="6">
    <source>
        <dbReference type="Proteomes" id="UP001644750"/>
    </source>
</evidence>
<dbReference type="EMBL" id="JAAITB010000024">
    <property type="protein sequence ID" value="NSJ80097.1"/>
    <property type="molecule type" value="Genomic_DNA"/>
</dbReference>
<evidence type="ECO:0000313" key="2">
    <source>
        <dbReference type="EMBL" id="CUQ00936.1"/>
    </source>
</evidence>
<protein>
    <submittedName>
        <fullName evidence="1">Uncharacterized protein</fullName>
    </submittedName>
</protein>
<evidence type="ECO:0000313" key="4">
    <source>
        <dbReference type="Proteomes" id="UP000095553"/>
    </source>
</evidence>
<gene>
    <name evidence="2" type="ORF">ERS852520_02794</name>
    <name evidence="1" type="ORF">ERS852571_01474</name>
    <name evidence="3" type="ORF">G5A72_11005</name>
</gene>
<proteinExistence type="predicted"/>
<dbReference type="EMBL" id="CYXY01000008">
    <property type="protein sequence ID" value="CUM93742.1"/>
    <property type="molecule type" value="Genomic_DNA"/>
</dbReference>
<dbReference type="EMBL" id="CZAU01000034">
    <property type="protein sequence ID" value="CUQ00936.1"/>
    <property type="molecule type" value="Genomic_DNA"/>
</dbReference>
<reference evidence="4 5" key="1">
    <citation type="submission" date="2015-09" db="EMBL/GenBank/DDBJ databases">
        <authorList>
            <consortium name="Pathogen Informatics"/>
        </authorList>
    </citation>
    <scope>NUCLEOTIDE SEQUENCE [LARGE SCALE GENOMIC DNA]</scope>
    <source>
        <strain evidence="2 5">2789STDY5834908</strain>
        <strain evidence="1 4">2789STDY5834959</strain>
    </source>
</reference>
<evidence type="ECO:0000313" key="1">
    <source>
        <dbReference type="EMBL" id="CUM93742.1"/>
    </source>
</evidence>
<evidence type="ECO:0000313" key="5">
    <source>
        <dbReference type="Proteomes" id="UP000095564"/>
    </source>
</evidence>